<sequence length="49" mass="5068">DVAKFAGVCLAGVFTIVLIKKGLVLVLGLIAGVFIQVLLKFLGVPLPFG</sequence>
<reference evidence="2" key="1">
    <citation type="journal article" date="2014" name="Front. Microbiol.">
        <title>High frequency of phylogenetically diverse reductive dehalogenase-homologous genes in deep subseafloor sedimentary metagenomes.</title>
        <authorList>
            <person name="Kawai M."/>
            <person name="Futagami T."/>
            <person name="Toyoda A."/>
            <person name="Takaki Y."/>
            <person name="Nishi S."/>
            <person name="Hori S."/>
            <person name="Arai W."/>
            <person name="Tsubouchi T."/>
            <person name="Morono Y."/>
            <person name="Uchiyama I."/>
            <person name="Ito T."/>
            <person name="Fujiyama A."/>
            <person name="Inagaki F."/>
            <person name="Takami H."/>
        </authorList>
    </citation>
    <scope>NUCLEOTIDE SEQUENCE</scope>
    <source>
        <strain evidence="2">Expedition CK06-06</strain>
    </source>
</reference>
<keyword evidence="1" id="KW-0472">Membrane</keyword>
<organism evidence="2">
    <name type="scientific">marine sediment metagenome</name>
    <dbReference type="NCBI Taxonomy" id="412755"/>
    <lineage>
        <taxon>unclassified sequences</taxon>
        <taxon>metagenomes</taxon>
        <taxon>ecological metagenomes</taxon>
    </lineage>
</organism>
<comment type="caution">
    <text evidence="2">The sequence shown here is derived from an EMBL/GenBank/DDBJ whole genome shotgun (WGS) entry which is preliminary data.</text>
</comment>
<dbReference type="AlphaFoldDB" id="X1N6D1"/>
<keyword evidence="1" id="KW-1133">Transmembrane helix</keyword>
<keyword evidence="1" id="KW-0812">Transmembrane</keyword>
<accession>X1N6D1</accession>
<protein>
    <submittedName>
        <fullName evidence="2">Uncharacterized protein</fullName>
    </submittedName>
</protein>
<evidence type="ECO:0000313" key="2">
    <source>
        <dbReference type="EMBL" id="GAI39557.1"/>
    </source>
</evidence>
<feature type="non-terminal residue" evidence="2">
    <location>
        <position position="1"/>
    </location>
</feature>
<name>X1N6D1_9ZZZZ</name>
<feature type="transmembrane region" description="Helical" evidence="1">
    <location>
        <begin position="23"/>
        <end position="43"/>
    </location>
</feature>
<evidence type="ECO:0000256" key="1">
    <source>
        <dbReference type="SAM" id="Phobius"/>
    </source>
</evidence>
<dbReference type="EMBL" id="BARV01026317">
    <property type="protein sequence ID" value="GAI39557.1"/>
    <property type="molecule type" value="Genomic_DNA"/>
</dbReference>
<gene>
    <name evidence="2" type="ORF">S06H3_42545</name>
</gene>
<proteinExistence type="predicted"/>